<dbReference type="SUPFAM" id="SSF48403">
    <property type="entry name" value="Ankyrin repeat"/>
    <property type="match status" value="2"/>
</dbReference>
<dbReference type="PANTHER" id="PTHR24173:SF78">
    <property type="entry name" value="PROTEIN FEM-1 HOMOLOG B"/>
    <property type="match status" value="1"/>
</dbReference>
<keyword evidence="2" id="KW-0677">Repeat</keyword>
<dbReference type="InterPro" id="IPR036770">
    <property type="entry name" value="Ankyrin_rpt-contain_sf"/>
</dbReference>
<keyword evidence="4 7" id="KW-0040">ANK repeat</keyword>
<evidence type="ECO:0000256" key="2">
    <source>
        <dbReference type="ARBA" id="ARBA00022737"/>
    </source>
</evidence>
<name>A0A8J2HCU8_COTCN</name>
<dbReference type="GO" id="GO:0005737">
    <property type="term" value="C:cytoplasm"/>
    <property type="evidence" value="ECO:0007669"/>
    <property type="project" value="UniProtKB-SubCell"/>
</dbReference>
<dbReference type="Proteomes" id="UP000786811">
    <property type="component" value="Unassembled WGS sequence"/>
</dbReference>
<keyword evidence="3" id="KW-0833">Ubl conjugation pathway</keyword>
<reference evidence="8" key="1">
    <citation type="submission" date="2021-04" db="EMBL/GenBank/DDBJ databases">
        <authorList>
            <person name="Chebbi M.A.C M."/>
        </authorList>
    </citation>
    <scope>NUCLEOTIDE SEQUENCE</scope>
</reference>
<feature type="repeat" description="ANK" evidence="7">
    <location>
        <begin position="161"/>
        <end position="193"/>
    </location>
</feature>
<organism evidence="8 9">
    <name type="scientific">Cotesia congregata</name>
    <name type="common">Parasitoid wasp</name>
    <name type="synonym">Apanteles congregatus</name>
    <dbReference type="NCBI Taxonomy" id="51543"/>
    <lineage>
        <taxon>Eukaryota</taxon>
        <taxon>Metazoa</taxon>
        <taxon>Ecdysozoa</taxon>
        <taxon>Arthropoda</taxon>
        <taxon>Hexapoda</taxon>
        <taxon>Insecta</taxon>
        <taxon>Pterygota</taxon>
        <taxon>Neoptera</taxon>
        <taxon>Endopterygota</taxon>
        <taxon>Hymenoptera</taxon>
        <taxon>Apocrita</taxon>
        <taxon>Ichneumonoidea</taxon>
        <taxon>Braconidae</taxon>
        <taxon>Microgastrinae</taxon>
        <taxon>Cotesia</taxon>
    </lineage>
</organism>
<feature type="repeat" description="ANK" evidence="7">
    <location>
        <begin position="497"/>
        <end position="544"/>
    </location>
</feature>
<dbReference type="Pfam" id="PF00023">
    <property type="entry name" value="Ank"/>
    <property type="match status" value="2"/>
</dbReference>
<feature type="repeat" description="ANK" evidence="7">
    <location>
        <begin position="95"/>
        <end position="127"/>
    </location>
</feature>
<protein>
    <recommendedName>
        <fullName evidence="6">Protein fem-1 homolog B</fullName>
    </recommendedName>
</protein>
<evidence type="ECO:0000256" key="1">
    <source>
        <dbReference type="ARBA" id="ARBA00004906"/>
    </source>
</evidence>
<comment type="caution">
    <text evidence="8">The sequence shown here is derived from an EMBL/GenBank/DDBJ whole genome shotgun (WGS) entry which is preliminary data.</text>
</comment>
<dbReference type="Pfam" id="PF12796">
    <property type="entry name" value="Ank_2"/>
    <property type="match status" value="2"/>
</dbReference>
<evidence type="ECO:0000256" key="6">
    <source>
        <dbReference type="ARBA" id="ARBA00072197"/>
    </source>
</evidence>
<evidence type="ECO:0000313" key="9">
    <source>
        <dbReference type="Proteomes" id="UP000786811"/>
    </source>
</evidence>
<dbReference type="SMART" id="SM00248">
    <property type="entry name" value="ANK"/>
    <property type="match status" value="8"/>
</dbReference>
<feature type="repeat" description="ANK" evidence="7">
    <location>
        <begin position="194"/>
        <end position="226"/>
    </location>
</feature>
<evidence type="ECO:0000256" key="3">
    <source>
        <dbReference type="ARBA" id="ARBA00022786"/>
    </source>
</evidence>
<evidence type="ECO:0000313" key="8">
    <source>
        <dbReference type="EMBL" id="CAG5093890.1"/>
    </source>
</evidence>
<dbReference type="GO" id="GO:0043161">
    <property type="term" value="P:proteasome-mediated ubiquitin-dependent protein catabolic process"/>
    <property type="evidence" value="ECO:0007669"/>
    <property type="project" value="UniProtKB-ARBA"/>
</dbReference>
<dbReference type="InterPro" id="IPR002110">
    <property type="entry name" value="Ankyrin_rpt"/>
</dbReference>
<dbReference type="FunFam" id="1.25.40.20:FF:000264">
    <property type="entry name" value="Fem-1 homolog B"/>
    <property type="match status" value="1"/>
</dbReference>
<gene>
    <name evidence="8" type="ORF">HICCMSTLAB_LOCUS7216</name>
</gene>
<dbReference type="OrthoDB" id="4429489at2759"/>
<dbReference type="GO" id="GO:0003006">
    <property type="term" value="P:developmental process involved in reproduction"/>
    <property type="evidence" value="ECO:0007669"/>
    <property type="project" value="UniProtKB-ARBA"/>
</dbReference>
<comment type="similarity">
    <text evidence="5">Belongs to the fem-1 family.</text>
</comment>
<dbReference type="AlphaFoldDB" id="A0A8J2HCU8"/>
<dbReference type="PRINTS" id="PR01415">
    <property type="entry name" value="ANKYRIN"/>
</dbReference>
<dbReference type="PANTHER" id="PTHR24173">
    <property type="entry name" value="ANKYRIN REPEAT CONTAINING"/>
    <property type="match status" value="1"/>
</dbReference>
<feature type="repeat" description="ANK" evidence="7">
    <location>
        <begin position="128"/>
        <end position="160"/>
    </location>
</feature>
<dbReference type="PROSITE" id="PS50088">
    <property type="entry name" value="ANK_REPEAT"/>
    <property type="match status" value="5"/>
</dbReference>
<dbReference type="Gene3D" id="1.25.40.20">
    <property type="entry name" value="Ankyrin repeat-containing domain"/>
    <property type="match status" value="3"/>
</dbReference>
<sequence length="648" mass="72240">MDDETDDMMPLINRIYYMAREGMSMALYAFLSGLGKQQVDSIINQKVLDEDGQKSTPLIIAARYGHNRVVKMFIEKFKMDIEQEGTVKFDGYVIEGASALWCAAGAGHLNIVKLLVKAGADVNHPTHTNSTPLRAACFDGRLDIVNYLIDHNADIHIANKYNNTCLMIAAHKGHLDVVTFLLEHGADPNVKALCGATALHFAAEWGHVSVVTELLKFGAKVTKNENGMTPLIAAAERTRAHIVECFIEEMDISREDKIEAFELLGASFANDKDNYCLSSAYKYLHKAMELRYEDPSNIICKKLNDPVSAYDNWRESETLQRLESIKNDANAIHMESLAIRERILGTHNPEVPQPIIYRGAVLADNARFDRCIDLWLHALHLRQQNNTSVVKDLLRFAQVFSQMIHVGVDLQFPQVMNVLESSVIELSRNQLKISNPDAEDIDQYLDETESNITSALYILTILVKLMALNQKSYDEEDIKKAHYLVYKLCALKMTLRDGQTLLHLAVNAKTPVDDFHTNDVCKFPCCATAKLLIQCGADVNAMDNERNTPLHVIVAYEKPISDFLTLHGIIVELVNAGAHVDTVNSEGKTPYDAATTGVAEIVLRTQTKLSLKCMAAKAVKTYGLSYTGYVPRSLESFIELHGPGLNQG</sequence>
<keyword evidence="9" id="KW-1185">Reference proteome</keyword>
<evidence type="ECO:0000256" key="4">
    <source>
        <dbReference type="ARBA" id="ARBA00023043"/>
    </source>
</evidence>
<accession>A0A8J2HCU8</accession>
<comment type="pathway">
    <text evidence="1">Protein modification; protein ubiquitination.</text>
</comment>
<evidence type="ECO:0000256" key="5">
    <source>
        <dbReference type="ARBA" id="ARBA00038500"/>
    </source>
</evidence>
<dbReference type="PROSITE" id="PS50297">
    <property type="entry name" value="ANK_REP_REGION"/>
    <property type="match status" value="4"/>
</dbReference>
<proteinExistence type="inferred from homology"/>
<evidence type="ECO:0000256" key="7">
    <source>
        <dbReference type="PROSITE-ProRule" id="PRU00023"/>
    </source>
</evidence>
<dbReference type="EMBL" id="CAJNRD030001120">
    <property type="protein sequence ID" value="CAG5093890.1"/>
    <property type="molecule type" value="Genomic_DNA"/>
</dbReference>